<dbReference type="Gene3D" id="3.30.1490.480">
    <property type="entry name" value="Endolytic murein transglycosylase"/>
    <property type="match status" value="1"/>
</dbReference>
<protein>
    <recommendedName>
        <fullName evidence="7">Endolytic murein transglycosylase</fullName>
        <ecNumber evidence="7">4.2.2.29</ecNumber>
    </recommendedName>
    <alternativeName>
        <fullName evidence="7">Peptidoglycan lytic transglycosylase</fullName>
    </alternativeName>
    <alternativeName>
        <fullName evidence="7">Peptidoglycan polymerization terminase</fullName>
    </alternativeName>
</protein>
<name>A0ABZ2YAK5_9BACT</name>
<feature type="site" description="Important for catalytic activity" evidence="7">
    <location>
        <position position="211"/>
    </location>
</feature>
<evidence type="ECO:0000313" key="8">
    <source>
        <dbReference type="EMBL" id="WZL75358.1"/>
    </source>
</evidence>
<comment type="function">
    <text evidence="7">Functions as a peptidoglycan terminase that cleaves nascent peptidoglycan strands endolytically to terminate their elongation.</text>
</comment>
<evidence type="ECO:0000256" key="6">
    <source>
        <dbReference type="ARBA" id="ARBA00023316"/>
    </source>
</evidence>
<keyword evidence="5 7" id="KW-0456">Lyase</keyword>
<dbReference type="HAMAP" id="MF_02065">
    <property type="entry name" value="MltG"/>
    <property type="match status" value="1"/>
</dbReference>
<dbReference type="CDD" id="cd08010">
    <property type="entry name" value="MltG_like"/>
    <property type="match status" value="1"/>
</dbReference>
<reference evidence="8 9" key="1">
    <citation type="submission" date="2023-03" db="EMBL/GenBank/DDBJ databases">
        <title>Novel Species.</title>
        <authorList>
            <person name="Ma S."/>
        </authorList>
    </citation>
    <scope>NUCLEOTIDE SEQUENCE [LARGE SCALE GENOMIC DNA]</scope>
    <source>
        <strain evidence="8 9">B11</strain>
    </source>
</reference>
<evidence type="ECO:0000256" key="5">
    <source>
        <dbReference type="ARBA" id="ARBA00023239"/>
    </source>
</evidence>
<evidence type="ECO:0000256" key="4">
    <source>
        <dbReference type="ARBA" id="ARBA00023136"/>
    </source>
</evidence>
<proteinExistence type="inferred from homology"/>
<evidence type="ECO:0000313" key="9">
    <source>
        <dbReference type="Proteomes" id="UP001461341"/>
    </source>
</evidence>
<keyword evidence="6 7" id="KW-0961">Cell wall biogenesis/degradation</keyword>
<comment type="subcellular location">
    <subcellularLocation>
        <location evidence="7">Cell membrane</location>
        <topology evidence="7">Single-pass membrane protein</topology>
    </subcellularLocation>
</comment>
<dbReference type="InterPro" id="IPR003770">
    <property type="entry name" value="MLTG-like"/>
</dbReference>
<evidence type="ECO:0000256" key="1">
    <source>
        <dbReference type="ARBA" id="ARBA00022475"/>
    </source>
</evidence>
<keyword evidence="1 7" id="KW-1003">Cell membrane</keyword>
<feature type="transmembrane region" description="Helical" evidence="7">
    <location>
        <begin position="7"/>
        <end position="25"/>
    </location>
</feature>
<evidence type="ECO:0000256" key="2">
    <source>
        <dbReference type="ARBA" id="ARBA00022692"/>
    </source>
</evidence>
<comment type="catalytic activity">
    <reaction evidence="7">
        <text>a peptidoglycan chain = a peptidoglycan chain with N-acetyl-1,6-anhydromuramyl-[peptide] at the reducing end + a peptidoglycan chain with N-acetylglucosamine at the non-reducing end.</text>
        <dbReference type="EC" id="4.2.2.29"/>
    </reaction>
</comment>
<evidence type="ECO:0000256" key="7">
    <source>
        <dbReference type="HAMAP-Rule" id="MF_02065"/>
    </source>
</evidence>
<comment type="similarity">
    <text evidence="7">Belongs to the transglycosylase MltG family.</text>
</comment>
<organism evidence="8 9">
    <name type="scientific">Thermatribacter velox</name>
    <dbReference type="NCBI Taxonomy" id="3039681"/>
    <lineage>
        <taxon>Bacteria</taxon>
        <taxon>Pseudomonadati</taxon>
        <taxon>Atribacterota</taxon>
        <taxon>Atribacteria</taxon>
        <taxon>Atribacterales</taxon>
        <taxon>Thermatribacteraceae</taxon>
        <taxon>Thermatribacter</taxon>
    </lineage>
</organism>
<accession>A0ABZ2YAK5</accession>
<keyword evidence="4 7" id="KW-0472">Membrane</keyword>
<evidence type="ECO:0000256" key="3">
    <source>
        <dbReference type="ARBA" id="ARBA00022989"/>
    </source>
</evidence>
<dbReference type="EC" id="4.2.2.29" evidence="7"/>
<dbReference type="PANTHER" id="PTHR30518:SF2">
    <property type="entry name" value="ENDOLYTIC MUREIN TRANSGLYCOSYLASE"/>
    <property type="match status" value="1"/>
</dbReference>
<dbReference type="Proteomes" id="UP001461341">
    <property type="component" value="Chromosome"/>
</dbReference>
<dbReference type="PANTHER" id="PTHR30518">
    <property type="entry name" value="ENDOLYTIC MUREIN TRANSGLYCOSYLASE"/>
    <property type="match status" value="1"/>
</dbReference>
<dbReference type="NCBIfam" id="TIGR00247">
    <property type="entry name" value="endolytic transglycosylase MltG"/>
    <property type="match status" value="1"/>
</dbReference>
<dbReference type="Gene3D" id="3.30.160.60">
    <property type="entry name" value="Classic Zinc Finger"/>
    <property type="match status" value="1"/>
</dbReference>
<keyword evidence="9" id="KW-1185">Reference proteome</keyword>
<dbReference type="EMBL" id="CP121689">
    <property type="protein sequence ID" value="WZL75358.1"/>
    <property type="molecule type" value="Genomic_DNA"/>
</dbReference>
<keyword evidence="3 7" id="KW-1133">Transmembrane helix</keyword>
<sequence>MKSKTVLELSLLWIICVLVYLWFYADFSEGESFKEVLIPKGLSVREIALLLKDEAIIRNPWPFQVMAGLVAPRGLRAGSYLLKRGMPPAQLVEILTRGEQLLVKVTFPEGFTSQQMAQVLEEKGICSKEEYLSLVDNPTLFDREWLKGLSSLEGFLFPDTYFFSVPASPHQVIEAQLERFEETFLREHYWKSEAPLPLQGLVILASLVEREAKAAEDRPLIASVFLNRLQAGMKLQSCASVVYALYREKGVWVDHLTLEDLKINSPFNTYLSKGLPPQPICNPGLASLLAVLYPEKSDYLYFVLGEDGRHRFSRTYREHLENREQVTP</sequence>
<dbReference type="RefSeq" id="WP_369017505.1">
    <property type="nucleotide sequence ID" value="NZ_CP121689.1"/>
</dbReference>
<gene>
    <name evidence="7 8" type="primary">mltG</name>
    <name evidence="8" type="ORF">QBE54_07095</name>
</gene>
<keyword evidence="2 7" id="KW-0812">Transmembrane</keyword>
<dbReference type="Pfam" id="PF02618">
    <property type="entry name" value="YceG"/>
    <property type="match status" value="1"/>
</dbReference>